<gene>
    <name evidence="1" type="ORF">BDR25DRAFT_117382</name>
</gene>
<dbReference type="Proteomes" id="UP000799755">
    <property type="component" value="Unassembled WGS sequence"/>
</dbReference>
<sequence>MPINSRSKSTAGASRKWQSILETAISCRSRDNAVRSMERNTPPRLRCTRCTSPPLTDWQLLCLLRVLDLPFPHSTSPRASSRRQSRYPLRRPAHRTHDPSRCVSCCRQFCCVRHKVDSMSTRDDFGPDGLGRDDFGRDDFGRGELVPNRDSGCDTPETKQLPLSFYGLPTATTSTGQVPRLNTIDSYHSALE</sequence>
<accession>A0ACB6Q9B6</accession>
<reference evidence="1" key="1">
    <citation type="journal article" date="2020" name="Stud. Mycol.">
        <title>101 Dothideomycetes genomes: a test case for predicting lifestyles and emergence of pathogens.</title>
        <authorList>
            <person name="Haridas S."/>
            <person name="Albert R."/>
            <person name="Binder M."/>
            <person name="Bloem J."/>
            <person name="Labutti K."/>
            <person name="Salamov A."/>
            <person name="Andreopoulos B."/>
            <person name="Baker S."/>
            <person name="Barry K."/>
            <person name="Bills G."/>
            <person name="Bluhm B."/>
            <person name="Cannon C."/>
            <person name="Castanera R."/>
            <person name="Culley D."/>
            <person name="Daum C."/>
            <person name="Ezra D."/>
            <person name="Gonzalez J."/>
            <person name="Henrissat B."/>
            <person name="Kuo A."/>
            <person name="Liang C."/>
            <person name="Lipzen A."/>
            <person name="Lutzoni F."/>
            <person name="Magnuson J."/>
            <person name="Mondo S."/>
            <person name="Nolan M."/>
            <person name="Ohm R."/>
            <person name="Pangilinan J."/>
            <person name="Park H.-J."/>
            <person name="Ramirez L."/>
            <person name="Alfaro M."/>
            <person name="Sun H."/>
            <person name="Tritt A."/>
            <person name="Yoshinaga Y."/>
            <person name="Zwiers L.-H."/>
            <person name="Turgeon B."/>
            <person name="Goodwin S."/>
            <person name="Spatafora J."/>
            <person name="Crous P."/>
            <person name="Grigoriev I."/>
        </authorList>
    </citation>
    <scope>NUCLEOTIDE SEQUENCE</scope>
    <source>
        <strain evidence="1">ATCC 200398</strain>
    </source>
</reference>
<organism evidence="1 2">
    <name type="scientific">Lindgomyces ingoldianus</name>
    <dbReference type="NCBI Taxonomy" id="673940"/>
    <lineage>
        <taxon>Eukaryota</taxon>
        <taxon>Fungi</taxon>
        <taxon>Dikarya</taxon>
        <taxon>Ascomycota</taxon>
        <taxon>Pezizomycotina</taxon>
        <taxon>Dothideomycetes</taxon>
        <taxon>Pleosporomycetidae</taxon>
        <taxon>Pleosporales</taxon>
        <taxon>Lindgomycetaceae</taxon>
        <taxon>Lindgomyces</taxon>
    </lineage>
</organism>
<proteinExistence type="predicted"/>
<comment type="caution">
    <text evidence="1">The sequence shown here is derived from an EMBL/GenBank/DDBJ whole genome shotgun (WGS) entry which is preliminary data.</text>
</comment>
<protein>
    <submittedName>
        <fullName evidence="1">Uncharacterized protein</fullName>
    </submittedName>
</protein>
<evidence type="ECO:0000313" key="2">
    <source>
        <dbReference type="Proteomes" id="UP000799755"/>
    </source>
</evidence>
<name>A0ACB6Q9B6_9PLEO</name>
<dbReference type="EMBL" id="MU003556">
    <property type="protein sequence ID" value="KAF2462957.1"/>
    <property type="molecule type" value="Genomic_DNA"/>
</dbReference>
<evidence type="ECO:0000313" key="1">
    <source>
        <dbReference type="EMBL" id="KAF2462957.1"/>
    </source>
</evidence>
<keyword evidence="2" id="KW-1185">Reference proteome</keyword>